<gene>
    <name evidence="2" type="ORF">NX780_04630</name>
</gene>
<comment type="caution">
    <text evidence="2">The sequence shown here is derived from an EMBL/GenBank/DDBJ whole genome shotgun (WGS) entry which is preliminary data.</text>
</comment>
<dbReference type="EMBL" id="JANUHA010000002">
    <property type="protein sequence ID" value="MCS0595626.1"/>
    <property type="molecule type" value="Genomic_DNA"/>
</dbReference>
<evidence type="ECO:0000259" key="1">
    <source>
        <dbReference type="Pfam" id="PF13480"/>
    </source>
</evidence>
<dbReference type="RefSeq" id="WP_258826677.1">
    <property type="nucleotide sequence ID" value="NZ_JANUHA010000002.1"/>
</dbReference>
<organism evidence="2 3">
    <name type="scientific">Massilia agri</name>
    <dbReference type="NCBI Taxonomy" id="1886785"/>
    <lineage>
        <taxon>Bacteria</taxon>
        <taxon>Pseudomonadati</taxon>
        <taxon>Pseudomonadota</taxon>
        <taxon>Betaproteobacteria</taxon>
        <taxon>Burkholderiales</taxon>
        <taxon>Oxalobacteraceae</taxon>
        <taxon>Telluria group</taxon>
        <taxon>Massilia</taxon>
    </lineage>
</organism>
<dbReference type="Proteomes" id="UP001206572">
    <property type="component" value="Unassembled WGS sequence"/>
</dbReference>
<keyword evidence="3" id="KW-1185">Reference proteome</keyword>
<reference evidence="2 3" key="1">
    <citation type="submission" date="2022-08" db="EMBL/GenBank/DDBJ databases">
        <title>Reclassification of Massilia species as members of the genera Telluria, Duganella, Pseudoduganella, Mokoshia gen. nov. and Zemynaea gen. nov. using orthogonal and non-orthogonal genome-based approaches.</title>
        <authorList>
            <person name="Bowman J.P."/>
        </authorList>
    </citation>
    <scope>NUCLEOTIDE SEQUENCE [LARGE SCALE GENOMIC DNA]</scope>
    <source>
        <strain evidence="2 3">JCM 31661</strain>
    </source>
</reference>
<evidence type="ECO:0000313" key="2">
    <source>
        <dbReference type="EMBL" id="MCS0595626.1"/>
    </source>
</evidence>
<feature type="domain" description="BioF2-like acetyltransferase" evidence="1">
    <location>
        <begin position="158"/>
        <end position="304"/>
    </location>
</feature>
<evidence type="ECO:0000313" key="3">
    <source>
        <dbReference type="Proteomes" id="UP001206572"/>
    </source>
</evidence>
<protein>
    <submittedName>
        <fullName evidence="2">GNAT family N-acetyltransferase</fullName>
    </submittedName>
</protein>
<dbReference type="SUPFAM" id="SSF55729">
    <property type="entry name" value="Acyl-CoA N-acyltransferases (Nat)"/>
    <property type="match status" value="1"/>
</dbReference>
<name>A0ABT2AHE7_9BURK</name>
<dbReference type="Pfam" id="PF13480">
    <property type="entry name" value="Acetyltransf_6"/>
    <property type="match status" value="1"/>
</dbReference>
<sequence length="357" mass="39199">MKWTLLPAARFPEFAAQWQALHAASGASALLAADFVAPLVAEFADKRVLLACCNKAGATVAMALLTPGGRGAWSTFQPAQAPVGLWLQQPGIALAPLADSLLAALPGFALVLGLTQMDPALMPRPLDAGRIRTRDYIDTARVTIAGSFADYWNARGKNLRANLKKQRTRLEKDGVAPRLQISRAPEEMAAAVADYGRLESSGWKAGCGTAVDAGNAQGRYYRAMLEAFCRRGAGSVYRYWFGEQLVAMDLCIEDHDCIVILKTSYDEAVPKSLSPALLMREEACRQLFDEGRFARIEFYGRVMEWHLRWTEDVRTMYHVNYYRWPGLARLHALLAKGGKPAPATDAQTKEASCNSTK</sequence>
<proteinExistence type="predicted"/>
<dbReference type="InterPro" id="IPR038740">
    <property type="entry name" value="BioF2-like_GNAT_dom"/>
</dbReference>
<accession>A0ABT2AHE7</accession>
<dbReference type="InterPro" id="IPR016181">
    <property type="entry name" value="Acyl_CoA_acyltransferase"/>
</dbReference>